<feature type="transmembrane region" description="Helical" evidence="1">
    <location>
        <begin position="169"/>
        <end position="187"/>
    </location>
</feature>
<dbReference type="PANTHER" id="PTHR44757:SF2">
    <property type="entry name" value="BIOFILM ARCHITECTURE MAINTENANCE PROTEIN MBAA"/>
    <property type="match status" value="1"/>
</dbReference>
<protein>
    <submittedName>
        <fullName evidence="4">Diguanylate cyclase/phosphodiesterase</fullName>
    </submittedName>
</protein>
<evidence type="ECO:0000256" key="1">
    <source>
        <dbReference type="SAM" id="Phobius"/>
    </source>
</evidence>
<feature type="domain" description="GGDEF" evidence="3">
    <location>
        <begin position="345"/>
        <end position="481"/>
    </location>
</feature>
<dbReference type="Gene3D" id="3.20.20.450">
    <property type="entry name" value="EAL domain"/>
    <property type="match status" value="1"/>
</dbReference>
<dbReference type="InterPro" id="IPR035919">
    <property type="entry name" value="EAL_sf"/>
</dbReference>
<feature type="transmembrane region" description="Helical" evidence="1">
    <location>
        <begin position="67"/>
        <end position="90"/>
    </location>
</feature>
<dbReference type="InterPro" id="IPR001633">
    <property type="entry name" value="EAL_dom"/>
</dbReference>
<feature type="transmembrane region" description="Helical" evidence="1">
    <location>
        <begin position="133"/>
        <end position="157"/>
    </location>
</feature>
<dbReference type="Proteomes" id="UP000006380">
    <property type="component" value="Chromosome"/>
</dbReference>
<feature type="transmembrane region" description="Helical" evidence="1">
    <location>
        <begin position="35"/>
        <end position="55"/>
    </location>
</feature>
<dbReference type="SMART" id="SM00052">
    <property type="entry name" value="EAL"/>
    <property type="match status" value="1"/>
</dbReference>
<dbReference type="Gene3D" id="3.30.70.270">
    <property type="match status" value="1"/>
</dbReference>
<dbReference type="InterPro" id="IPR000160">
    <property type="entry name" value="GGDEF_dom"/>
</dbReference>
<evidence type="ECO:0000313" key="4">
    <source>
        <dbReference type="EMBL" id="EAT99638.1"/>
    </source>
</evidence>
<dbReference type="InterPro" id="IPR029787">
    <property type="entry name" value="Nucleotide_cyclase"/>
</dbReference>
<dbReference type="Pfam" id="PF00563">
    <property type="entry name" value="EAL"/>
    <property type="match status" value="1"/>
</dbReference>
<evidence type="ECO:0000259" key="3">
    <source>
        <dbReference type="PROSITE" id="PS50887"/>
    </source>
</evidence>
<dbReference type="OrthoDB" id="5372181at2"/>
<dbReference type="Pfam" id="PF00990">
    <property type="entry name" value="GGDEF"/>
    <property type="match status" value="1"/>
</dbReference>
<sequence>MGYGLVQNLLMLIGLGIITANIYRAMIEPVNPRIHWIIACFSVLLWTVCEALWTLESSVLIRPQSEYAYLNVSYLLPMFGVFCAVGVFLFIKFSNTEEKSVVLLDIVSVLLLVSTLSYSIVGDIDILKALNSVTSTAALCAMALNFAILFIVLSELFTSNLLYIRVSGFYLIVFGILFTMINLYVAYNKITIENYDFSYSSLYMIPFIILMIGSFYLKTENKRVTTADIGLMTGSKWLPIIAVLPLLLQSDFGSMLSLLALFFLVSNALISYYIKSAMASKKMLEHEKILHQEMEKLVHERTNELMLANLRLQDISDKDYLTGLGSRSFLMNELKRASDELQANEELAVYYINISHFKAINASYGHEVGDKILKTAARRITGICNRQETTARIGADEFIVISKMELGSETKRMKFGISLKDAIEEPMQIDRYHFAIKCVIGIHIVTQKSKAEPRAIIKNADRAMYYAKENPASNPMVYNDEIDNKIHLDSMLEIALRKANLQKDFQMYFQPVFDLDTSRIVCAEALLRWYSKDYGLMEASDFMGIARGSGDILNSICMNATLKTVEHVSRWKKDMLNIPKISINVATTQSTSENFIHSFLQMTKNFGVSPRSFELEFCEVLWMNPPEILDKIFELLKSNEIDVCIDDFGSGYTSLMYIRKYSINRLKIAADFVTQMAFSKIDAQIVAGIINLANSMKLTSAAKGVQDVEILDELRQLKCKEGQGYYLARPMSAEEFEEFLRQNPQIINAV</sequence>
<dbReference type="InterPro" id="IPR043128">
    <property type="entry name" value="Rev_trsase/Diguanyl_cyclase"/>
</dbReference>
<keyword evidence="5" id="KW-1185">Reference proteome</keyword>
<accession>A7GWP2</accession>
<dbReference type="PROSITE" id="PS50883">
    <property type="entry name" value="EAL"/>
    <property type="match status" value="1"/>
</dbReference>
<dbReference type="PANTHER" id="PTHR44757">
    <property type="entry name" value="DIGUANYLATE CYCLASE DGCP"/>
    <property type="match status" value="1"/>
</dbReference>
<feature type="transmembrane region" description="Helical" evidence="1">
    <location>
        <begin position="199"/>
        <end position="217"/>
    </location>
</feature>
<dbReference type="KEGG" id="ccv:CCV52592_1647"/>
<organism evidence="4 5">
    <name type="scientific">Campylobacter curvus (strain 525.92)</name>
    <dbReference type="NCBI Taxonomy" id="360105"/>
    <lineage>
        <taxon>Bacteria</taxon>
        <taxon>Pseudomonadati</taxon>
        <taxon>Campylobacterota</taxon>
        <taxon>Epsilonproteobacteria</taxon>
        <taxon>Campylobacterales</taxon>
        <taxon>Campylobacteraceae</taxon>
        <taxon>Campylobacter</taxon>
    </lineage>
</organism>
<feature type="transmembrane region" description="Helical" evidence="1">
    <location>
        <begin position="229"/>
        <end position="248"/>
    </location>
</feature>
<gene>
    <name evidence="4" type="ORF">CCV52592_1647</name>
</gene>
<dbReference type="HOGENOM" id="CLU_000445_129_3_7"/>
<dbReference type="PROSITE" id="PS50887">
    <property type="entry name" value="GGDEF"/>
    <property type="match status" value="1"/>
</dbReference>
<dbReference type="EMBL" id="CP000767">
    <property type="protein sequence ID" value="EAT99638.1"/>
    <property type="molecule type" value="Genomic_DNA"/>
</dbReference>
<evidence type="ECO:0000259" key="2">
    <source>
        <dbReference type="PROSITE" id="PS50883"/>
    </source>
</evidence>
<feature type="transmembrane region" description="Helical" evidence="1">
    <location>
        <begin position="6"/>
        <end position="23"/>
    </location>
</feature>
<dbReference type="NCBIfam" id="TIGR00254">
    <property type="entry name" value="GGDEF"/>
    <property type="match status" value="1"/>
</dbReference>
<keyword evidence="1" id="KW-0812">Transmembrane</keyword>
<dbReference type="RefSeq" id="WP_011991850.1">
    <property type="nucleotide sequence ID" value="NC_009715.2"/>
</dbReference>
<dbReference type="STRING" id="360105.CCV52592_1647"/>
<dbReference type="SUPFAM" id="SSF55073">
    <property type="entry name" value="Nucleotide cyclase"/>
    <property type="match status" value="1"/>
</dbReference>
<keyword evidence="1" id="KW-1133">Transmembrane helix</keyword>
<dbReference type="SMART" id="SM00267">
    <property type="entry name" value="GGDEF"/>
    <property type="match status" value="1"/>
</dbReference>
<proteinExistence type="predicted"/>
<evidence type="ECO:0000313" key="5">
    <source>
        <dbReference type="Proteomes" id="UP000006380"/>
    </source>
</evidence>
<keyword evidence="1" id="KW-0472">Membrane</keyword>
<feature type="transmembrane region" description="Helical" evidence="1">
    <location>
        <begin position="254"/>
        <end position="274"/>
    </location>
</feature>
<name>A7GWP2_CAMC5</name>
<dbReference type="InterPro" id="IPR052155">
    <property type="entry name" value="Biofilm_reg_signaling"/>
</dbReference>
<dbReference type="AlphaFoldDB" id="A7GWP2"/>
<dbReference type="CDD" id="cd01948">
    <property type="entry name" value="EAL"/>
    <property type="match status" value="1"/>
</dbReference>
<dbReference type="CDD" id="cd01949">
    <property type="entry name" value="GGDEF"/>
    <property type="match status" value="1"/>
</dbReference>
<dbReference type="SUPFAM" id="SSF141868">
    <property type="entry name" value="EAL domain-like"/>
    <property type="match status" value="1"/>
</dbReference>
<reference evidence="4" key="1">
    <citation type="submission" date="2016-07" db="EMBL/GenBank/DDBJ databases">
        <title>Comparative genomics of the Campylobacter concisus group.</title>
        <authorList>
            <person name="Miller W.G."/>
            <person name="Yee E."/>
            <person name="Chapman M.H."/>
            <person name="Huynh S."/>
            <person name="Bono J.L."/>
            <person name="On S.L.W."/>
            <person name="StLeger J."/>
            <person name="Foster G."/>
            <person name="Parker C.T."/>
        </authorList>
    </citation>
    <scope>NUCLEOTIDE SEQUENCE</scope>
    <source>
        <strain evidence="4">525.92</strain>
    </source>
</reference>
<feature type="domain" description="EAL" evidence="2">
    <location>
        <begin position="489"/>
        <end position="744"/>
    </location>
</feature>
<feature type="transmembrane region" description="Helical" evidence="1">
    <location>
        <begin position="102"/>
        <end position="121"/>
    </location>
</feature>